<dbReference type="PANTHER" id="PTHR46082">
    <property type="entry name" value="ATP/GTP-BINDING PROTEIN-RELATED"/>
    <property type="match status" value="1"/>
</dbReference>
<reference evidence="2" key="1">
    <citation type="journal article" date="2012" name="BMC Genomics">
        <title>Genome sequence of the necrotrophic fungus Penicillium digitatum, the main postharvest pathogen of citrus.</title>
        <authorList>
            <person name="Marcet-Houben M."/>
            <person name="Ballester A.-R."/>
            <person name="de la Fuente B."/>
            <person name="Harries E."/>
            <person name="Marcos J.F."/>
            <person name="Gonzalez-Candelas L."/>
            <person name="Gabaldon T."/>
        </authorList>
    </citation>
    <scope>NUCLEOTIDE SEQUENCE [LARGE SCALE GENOMIC DNA]</scope>
    <source>
        <strain evidence="2">PHI26 / CECT 20796</strain>
    </source>
</reference>
<sequence length="153" mass="17688">MHRQALKGYKKALRLQHPNTLSSISHLGSILEQQDLYKKAEAMYHQALKNREKTLGLQHPDTLTSINNLDSMLKQQGLYEEAKAMHRRALKNKEKTLGPKHPDILANKQRITLNPNQPKSRNPTQIFLKNHPLFRSFLDTSPLPPHYNLNEID</sequence>
<dbReference type="Gene3D" id="1.25.40.10">
    <property type="entry name" value="Tetratricopeptide repeat domain"/>
    <property type="match status" value="1"/>
</dbReference>
<gene>
    <name evidence="1" type="ORF">PDIG_16960</name>
</gene>
<evidence type="ECO:0000313" key="1">
    <source>
        <dbReference type="EMBL" id="EKV17069.1"/>
    </source>
</evidence>
<dbReference type="eggNOG" id="KOG1840">
    <property type="taxonomic scope" value="Eukaryota"/>
</dbReference>
<organism evidence="1 2">
    <name type="scientific">Penicillium digitatum (strain PHI26 / CECT 20796)</name>
    <name type="common">Green mold</name>
    <dbReference type="NCBI Taxonomy" id="1170229"/>
    <lineage>
        <taxon>Eukaryota</taxon>
        <taxon>Fungi</taxon>
        <taxon>Dikarya</taxon>
        <taxon>Ascomycota</taxon>
        <taxon>Pezizomycotina</taxon>
        <taxon>Eurotiomycetes</taxon>
        <taxon>Eurotiomycetidae</taxon>
        <taxon>Eurotiales</taxon>
        <taxon>Aspergillaceae</taxon>
        <taxon>Penicillium</taxon>
    </lineage>
</organism>
<dbReference type="Pfam" id="PF13424">
    <property type="entry name" value="TPR_12"/>
    <property type="match status" value="1"/>
</dbReference>
<dbReference type="InterPro" id="IPR053137">
    <property type="entry name" value="NLR-like"/>
</dbReference>
<evidence type="ECO:0000313" key="2">
    <source>
        <dbReference type="Proteomes" id="UP000009882"/>
    </source>
</evidence>
<comment type="caution">
    <text evidence="1">The sequence shown here is derived from an EMBL/GenBank/DDBJ whole genome shotgun (WGS) entry which is preliminary data.</text>
</comment>
<dbReference type="SUPFAM" id="SSF48452">
    <property type="entry name" value="TPR-like"/>
    <property type="match status" value="1"/>
</dbReference>
<name>K9G6M8_PEND2</name>
<dbReference type="EMBL" id="AKCT01000079">
    <property type="protein sequence ID" value="EKV17069.1"/>
    <property type="molecule type" value="Genomic_DNA"/>
</dbReference>
<protein>
    <submittedName>
        <fullName evidence="1">Kinesin light chain, putative</fullName>
    </submittedName>
</protein>
<dbReference type="HOGENOM" id="CLU_1713911_0_0_1"/>
<keyword evidence="2" id="KW-1185">Reference proteome</keyword>
<dbReference type="Proteomes" id="UP000009882">
    <property type="component" value="Unassembled WGS sequence"/>
</dbReference>
<dbReference type="InterPro" id="IPR011990">
    <property type="entry name" value="TPR-like_helical_dom_sf"/>
</dbReference>
<dbReference type="PANTHER" id="PTHR46082:SF6">
    <property type="entry name" value="AAA+ ATPASE DOMAIN-CONTAINING PROTEIN-RELATED"/>
    <property type="match status" value="1"/>
</dbReference>
<proteinExistence type="predicted"/>
<accession>K9G6M8</accession>
<dbReference type="STRING" id="1170229.K9G6M8"/>
<dbReference type="InParanoid" id="K9G6M8"/>
<dbReference type="OrthoDB" id="5986190at2759"/>
<dbReference type="OMA" id="ANKQRIT"/>
<dbReference type="AlphaFoldDB" id="K9G6M8"/>